<dbReference type="PANTHER" id="PTHR46623">
    <property type="entry name" value="CARBOXYMETHYLENEBUTENOLIDASE-RELATED"/>
    <property type="match status" value="1"/>
</dbReference>
<feature type="domain" description="Dienelactone hydrolase" evidence="1">
    <location>
        <begin position="13"/>
        <end position="214"/>
    </location>
</feature>
<dbReference type="Gene3D" id="3.40.50.1820">
    <property type="entry name" value="alpha/beta hydrolase"/>
    <property type="match status" value="1"/>
</dbReference>
<dbReference type="InterPro" id="IPR002925">
    <property type="entry name" value="Dienelactn_hydro"/>
</dbReference>
<name>A0A381P2V4_9ZZZZ</name>
<dbReference type="InterPro" id="IPR051049">
    <property type="entry name" value="Dienelactone_hydrolase-like"/>
</dbReference>
<sequence length="216" mass="24179">MQIQLISKDNHELDAYVSSPKIREKGSIIVIQEIFGITSHIETVCQSFANEGYKTIAPALFDRFETNIILDYKQIEEGKAYKERLDITDAMNDIDAAISICDGPVAIVGYCFGGMLAHIAASELKMNCAVSYYGGLIAENHLDKSPDCPVMYHFGEEDFAIPMEKVDLIKENYPEAIIHTYPNAGHGFNCEMRNDYHELSAETALDRTLTFIANHC</sequence>
<reference evidence="2" key="1">
    <citation type="submission" date="2018-05" db="EMBL/GenBank/DDBJ databases">
        <authorList>
            <person name="Lanie J.A."/>
            <person name="Ng W.-L."/>
            <person name="Kazmierczak K.M."/>
            <person name="Andrzejewski T.M."/>
            <person name="Davidsen T.M."/>
            <person name="Wayne K.J."/>
            <person name="Tettelin H."/>
            <person name="Glass J.I."/>
            <person name="Rusch D."/>
            <person name="Podicherti R."/>
            <person name="Tsui H.-C.T."/>
            <person name="Winkler M.E."/>
        </authorList>
    </citation>
    <scope>NUCLEOTIDE SEQUENCE</scope>
</reference>
<accession>A0A381P2V4</accession>
<dbReference type="AlphaFoldDB" id="A0A381P2V4"/>
<gene>
    <name evidence="2" type="ORF">METZ01_LOCUS13392</name>
</gene>
<evidence type="ECO:0000259" key="1">
    <source>
        <dbReference type="Pfam" id="PF01738"/>
    </source>
</evidence>
<proteinExistence type="predicted"/>
<evidence type="ECO:0000313" key="2">
    <source>
        <dbReference type="EMBL" id="SUZ60538.1"/>
    </source>
</evidence>
<dbReference type="Pfam" id="PF01738">
    <property type="entry name" value="DLH"/>
    <property type="match status" value="1"/>
</dbReference>
<organism evidence="2">
    <name type="scientific">marine metagenome</name>
    <dbReference type="NCBI Taxonomy" id="408172"/>
    <lineage>
        <taxon>unclassified sequences</taxon>
        <taxon>metagenomes</taxon>
        <taxon>ecological metagenomes</taxon>
    </lineage>
</organism>
<dbReference type="InterPro" id="IPR029058">
    <property type="entry name" value="AB_hydrolase_fold"/>
</dbReference>
<dbReference type="EMBL" id="UINC01000750">
    <property type="protein sequence ID" value="SUZ60538.1"/>
    <property type="molecule type" value="Genomic_DNA"/>
</dbReference>
<protein>
    <recommendedName>
        <fullName evidence="1">Dienelactone hydrolase domain-containing protein</fullName>
    </recommendedName>
</protein>
<dbReference type="GO" id="GO:0016787">
    <property type="term" value="F:hydrolase activity"/>
    <property type="evidence" value="ECO:0007669"/>
    <property type="project" value="InterPro"/>
</dbReference>
<dbReference type="PANTHER" id="PTHR46623:SF6">
    <property type="entry name" value="ALPHA_BETA-HYDROLASES SUPERFAMILY PROTEIN"/>
    <property type="match status" value="1"/>
</dbReference>
<dbReference type="SUPFAM" id="SSF53474">
    <property type="entry name" value="alpha/beta-Hydrolases"/>
    <property type="match status" value="1"/>
</dbReference>